<keyword evidence="3" id="KW-1185">Reference proteome</keyword>
<reference evidence="2 3" key="1">
    <citation type="submission" date="2016-07" db="EMBL/GenBank/DDBJ databases">
        <title>Seven bacteriophages isolated from the microbial communities of the female bladder.</title>
        <authorList>
            <person name="Malki K."/>
            <person name="Sible E."/>
            <person name="Cooper A."/>
            <person name="Garretto A."/>
            <person name="Bruder K."/>
            <person name="Putonti C."/>
        </authorList>
    </citation>
    <scope>NUCLEOTIDE SEQUENCE [LARGE SCALE GENOMIC DNA]</scope>
</reference>
<proteinExistence type="predicted"/>
<feature type="domain" description="DUF6378" evidence="1">
    <location>
        <begin position="24"/>
        <end position="93"/>
    </location>
</feature>
<evidence type="ECO:0000259" key="1">
    <source>
        <dbReference type="Pfam" id="PF19905"/>
    </source>
</evidence>
<dbReference type="InterPro" id="IPR045958">
    <property type="entry name" value="DUF6378"/>
</dbReference>
<protein>
    <recommendedName>
        <fullName evidence="1">DUF6378 domain-containing protein</fullName>
    </recommendedName>
</protein>
<dbReference type="Proteomes" id="UP000204116">
    <property type="component" value="Segment"/>
</dbReference>
<organism evidence="2 3">
    <name type="scientific">Escherichia phage Gluttony</name>
    <dbReference type="NCBI Taxonomy" id="1883202"/>
    <lineage>
        <taxon>Viruses</taxon>
        <taxon>Duplodnaviria</taxon>
        <taxon>Heunggongvirae</taxon>
        <taxon>Uroviricota</taxon>
        <taxon>Caudoviricetes</taxon>
        <taxon>Dhillonvirus</taxon>
        <taxon>Dhillonvirus gluttony</taxon>
    </lineage>
</organism>
<dbReference type="KEGG" id="vg:29061200"/>
<evidence type="ECO:0000313" key="2">
    <source>
        <dbReference type="EMBL" id="ANY29693.1"/>
    </source>
</evidence>
<evidence type="ECO:0000313" key="3">
    <source>
        <dbReference type="Proteomes" id="UP000204116"/>
    </source>
</evidence>
<dbReference type="RefSeq" id="YP_009291418.1">
    <property type="nucleotide sequence ID" value="NC_031113.1"/>
</dbReference>
<dbReference type="OrthoDB" id="10212at10239"/>
<dbReference type="EMBL" id="KX534336">
    <property type="protein sequence ID" value="ANY29693.1"/>
    <property type="molecule type" value="Genomic_DNA"/>
</dbReference>
<dbReference type="GeneID" id="29061200"/>
<accession>A0A1B2AP52</accession>
<name>A0A1B2AP52_9CAUD</name>
<sequence>MAPKKDHIMKAYEYCKNAATTMEQRGKENGYDNAKEERSAKQIADVFNALTGRDLTEQEAWTFLICLKLVRQHRKHQDDNIVDLVAYAALLGESYMTVHDEIQIDTTAAQFDSLKDLSVRLDGEINAYNSAMRVAEGVVASFGKTVKAANFGVAAQDVQPMVVLTGEDGSKILMTPEDFRNMEKTLVRSALK</sequence>
<dbReference type="Pfam" id="PF19905">
    <property type="entry name" value="DUF6378"/>
    <property type="match status" value="1"/>
</dbReference>